<dbReference type="EMBL" id="BLKC01000060">
    <property type="protein sequence ID" value="GFF44927.1"/>
    <property type="molecule type" value="Genomic_DNA"/>
</dbReference>
<reference evidence="1 2" key="1">
    <citation type="submission" date="2020-01" db="EMBL/GenBank/DDBJ databases">
        <title>Draft genome sequence of Aspergillus udagawae IFM 46972.</title>
        <authorList>
            <person name="Takahashi H."/>
            <person name="Yaguchi T."/>
        </authorList>
    </citation>
    <scope>NUCLEOTIDE SEQUENCE [LARGE SCALE GENOMIC DNA]</scope>
    <source>
        <strain evidence="1 2">IFM 46972</strain>
    </source>
</reference>
<organism evidence="1 2">
    <name type="scientific">Aspergillus udagawae</name>
    <dbReference type="NCBI Taxonomy" id="91492"/>
    <lineage>
        <taxon>Eukaryota</taxon>
        <taxon>Fungi</taxon>
        <taxon>Dikarya</taxon>
        <taxon>Ascomycota</taxon>
        <taxon>Pezizomycotina</taxon>
        <taxon>Eurotiomycetes</taxon>
        <taxon>Eurotiomycetidae</taxon>
        <taxon>Eurotiales</taxon>
        <taxon>Aspergillaceae</taxon>
        <taxon>Aspergillus</taxon>
        <taxon>Aspergillus subgen. Fumigati</taxon>
    </lineage>
</organism>
<dbReference type="AlphaFoldDB" id="A0A8H3S0S8"/>
<sequence length="125" mass="12884">MSILTKFDTLTMAPKTLLVTLALASGALSAVSGTFTTYLGGGCRALGSTGGIFEGYCTNIEYFPWSGFEGAVTSGACEDASKTPTIRLYLDPGCETNLFTSFTIGAQPQCVAKTGSVQSAILVCA</sequence>
<proteinExistence type="predicted"/>
<accession>A0A8H3S0S8</accession>
<comment type="caution">
    <text evidence="1">The sequence shown here is derived from an EMBL/GenBank/DDBJ whole genome shotgun (WGS) entry which is preliminary data.</text>
</comment>
<dbReference type="Proteomes" id="UP000465221">
    <property type="component" value="Unassembled WGS sequence"/>
</dbReference>
<gene>
    <name evidence="1" type="ORF">IFM46972_07665</name>
</gene>
<evidence type="ECO:0000313" key="1">
    <source>
        <dbReference type="EMBL" id="GFF44927.1"/>
    </source>
</evidence>
<evidence type="ECO:0000313" key="2">
    <source>
        <dbReference type="Proteomes" id="UP000465221"/>
    </source>
</evidence>
<name>A0A8H3S0S8_9EURO</name>
<protein>
    <submittedName>
        <fullName evidence="1">Uncharacterized protein</fullName>
    </submittedName>
</protein>